<dbReference type="OrthoDB" id="407298at2759"/>
<dbReference type="InterPro" id="IPR000907">
    <property type="entry name" value="LipOase"/>
</dbReference>
<dbReference type="InterPro" id="IPR036226">
    <property type="entry name" value="LipOase_C_sf"/>
</dbReference>
<dbReference type="PROSITE" id="PS51393">
    <property type="entry name" value="LIPOXYGENASE_3"/>
    <property type="match status" value="1"/>
</dbReference>
<dbReference type="InterPro" id="IPR036392">
    <property type="entry name" value="PLAT/LH2_dom_sf"/>
</dbReference>
<dbReference type="Pfam" id="PF00305">
    <property type="entry name" value="Lipoxygenase"/>
    <property type="match status" value="1"/>
</dbReference>
<feature type="domain" description="PLAT" evidence="16">
    <location>
        <begin position="14"/>
        <end position="136"/>
    </location>
</feature>
<dbReference type="Gene3D" id="1.20.245.10">
    <property type="entry name" value="Lipoxygenase-1, Domain 5"/>
    <property type="match status" value="1"/>
</dbReference>
<reference evidence="18" key="1">
    <citation type="submission" date="2021-01" db="EMBL/GenBank/DDBJ databases">
        <title>Adiantum capillus-veneris genome.</title>
        <authorList>
            <person name="Fang Y."/>
            <person name="Liao Q."/>
        </authorList>
    </citation>
    <scope>NUCLEOTIDE SEQUENCE</scope>
    <source>
        <strain evidence="18">H3</strain>
        <tissue evidence="18">Leaf</tissue>
    </source>
</reference>
<name>A0A9D4ZJN8_ADICA</name>
<feature type="coiled-coil region" evidence="15">
    <location>
        <begin position="758"/>
        <end position="785"/>
    </location>
</feature>
<evidence type="ECO:0000256" key="11">
    <source>
        <dbReference type="ARBA" id="ARBA00023160"/>
    </source>
</evidence>
<comment type="function">
    <text evidence="14">Plant lipoxygenase may be involved in a number of diverse aspects of plant physiology including growth and development, pest resistance, and senescence or responses to wounding.</text>
</comment>
<keyword evidence="19" id="KW-1185">Reference proteome</keyword>
<evidence type="ECO:0000256" key="2">
    <source>
        <dbReference type="ARBA" id="ARBA00009419"/>
    </source>
</evidence>
<evidence type="ECO:0000256" key="1">
    <source>
        <dbReference type="ARBA" id="ARBA00001962"/>
    </source>
</evidence>
<keyword evidence="9 13" id="KW-0408">Iron</keyword>
<dbReference type="GO" id="GO:0046872">
    <property type="term" value="F:metal ion binding"/>
    <property type="evidence" value="ECO:0007669"/>
    <property type="project" value="UniProtKB-UniRule"/>
</dbReference>
<dbReference type="GO" id="GO:0006633">
    <property type="term" value="P:fatty acid biosynthetic process"/>
    <property type="evidence" value="ECO:0007669"/>
    <property type="project" value="UniProtKB-KW"/>
</dbReference>
<keyword evidence="15" id="KW-0175">Coiled coil</keyword>
<dbReference type="AlphaFoldDB" id="A0A9D4ZJN8"/>
<dbReference type="InterPro" id="IPR013819">
    <property type="entry name" value="LipOase_C"/>
</dbReference>
<dbReference type="PROSITE" id="PS50095">
    <property type="entry name" value="PLAT"/>
    <property type="match status" value="1"/>
</dbReference>
<keyword evidence="11 14" id="KW-0275">Fatty acid biosynthesis</keyword>
<dbReference type="PANTHER" id="PTHR11771">
    <property type="entry name" value="LIPOXYGENASE"/>
    <property type="match status" value="1"/>
</dbReference>
<keyword evidence="6" id="KW-0276">Fatty acid metabolism</keyword>
<dbReference type="InterPro" id="IPR001024">
    <property type="entry name" value="PLAT/LH2_dom"/>
</dbReference>
<evidence type="ECO:0000256" key="14">
    <source>
        <dbReference type="RuleBase" id="RU003975"/>
    </source>
</evidence>
<keyword evidence="8 13" id="KW-0560">Oxidoreductase</keyword>
<dbReference type="PRINTS" id="PR00087">
    <property type="entry name" value="LIPOXYGENASE"/>
</dbReference>
<evidence type="ECO:0000259" key="16">
    <source>
        <dbReference type="PROSITE" id="PS50095"/>
    </source>
</evidence>
<evidence type="ECO:0000256" key="5">
    <source>
        <dbReference type="ARBA" id="ARBA00022767"/>
    </source>
</evidence>
<dbReference type="Gene3D" id="3.10.450.60">
    <property type="match status" value="1"/>
</dbReference>
<sequence>MEYVDCTIRATVRTLSESYLDLGQDALSELMGNRVSLRLVSLEHDPQTQRPKVSDESNLRFWGALTKGCDSYNTVTFYVKGDFGRPGAILLESLYVNEFYLKSITLEMQDDSLIYFPCHTWICHSELYSNQPRVLFTNEEYLPNETPKALLRLREAALEALQGDGKGQRVYGQRIYDYDLYNDISNPDESEDLRRPILGGSSEYPYPRRCRTGRPHTINDPESEQPELGFDMGYVPRDERFSALKKDLFLGAGIKSFGRHLLSTVDCLIREDHPFESLEQIHRLFSKSMLCIIDSSATTPRGMPACPLEYPIPGVIEVNMDAWLSDREFARQRLAGKNPVLIQLLTEFPPQSKLDPNIYGNPKSSITLEDIQPFLEGLSLEEVIAQRRLYILDHHDVLMPFIHKINESSEGKMYASRTIFFLTEERVLLPIAIELTLPPKEKGQEANKRVFTPGPTHSEWLWRLARTHVAITDAGYHQLVTHWLRTHACIEPIIVATRRQLSIIHPLHVLLLPHFKDTLHINAMAKTSLINAGGKIESHYSAGRYCMEISSVAYKSWRLDEEALPRDLLKRGMAVKDPSAKHGLRLTIEDYPYAVDGLDVWAAIRQWVQDYLALYYIDDKALQEDTEVQRWWTEIRDVGHGDHAGAKWWVPMHKVEELVEVVTTLIWLMSAYHAAVNFGQYAYGAFMPNSPCMARRLIPEKETPEYFELLFEPEKFFLSMVPTQGATTRAMAVLEILAQHLDEEEYLGERVDRQWTSNRRALAALETFRQNLADAETAIEARNAEARNPHRHGPASLPYTLLMSTSPTSGLTFRGVPNSISM</sequence>
<dbReference type="Proteomes" id="UP000886520">
    <property type="component" value="Chromosome 9"/>
</dbReference>
<dbReference type="EMBL" id="JABFUD020000009">
    <property type="protein sequence ID" value="KAI5075385.1"/>
    <property type="molecule type" value="Genomic_DNA"/>
</dbReference>
<comment type="caution">
    <text evidence="18">The sequence shown here is derived from an EMBL/GenBank/DDBJ whole genome shotgun (WGS) entry which is preliminary data.</text>
</comment>
<keyword evidence="3 14" id="KW-0444">Lipid biosynthesis</keyword>
<dbReference type="InterPro" id="IPR020834">
    <property type="entry name" value="LipOase_CS"/>
</dbReference>
<comment type="similarity">
    <text evidence="2 13">Belongs to the lipoxygenase family.</text>
</comment>
<dbReference type="GO" id="GO:0031408">
    <property type="term" value="P:oxylipin biosynthetic process"/>
    <property type="evidence" value="ECO:0007669"/>
    <property type="project" value="UniProtKB-UniRule"/>
</dbReference>
<evidence type="ECO:0000256" key="3">
    <source>
        <dbReference type="ARBA" id="ARBA00022516"/>
    </source>
</evidence>
<dbReference type="SMART" id="SM00308">
    <property type="entry name" value="LH2"/>
    <property type="match status" value="1"/>
</dbReference>
<dbReference type="PROSITE" id="PS00081">
    <property type="entry name" value="LIPOXYGENASE_2"/>
    <property type="match status" value="1"/>
</dbReference>
<dbReference type="Gene3D" id="2.60.60.20">
    <property type="entry name" value="PLAT/LH2 domain"/>
    <property type="match status" value="1"/>
</dbReference>
<gene>
    <name evidence="18" type="ORF">GOP47_0009461</name>
</gene>
<keyword evidence="10" id="KW-0443">Lipid metabolism</keyword>
<evidence type="ECO:0000256" key="9">
    <source>
        <dbReference type="ARBA" id="ARBA00023004"/>
    </source>
</evidence>
<dbReference type="Gene3D" id="4.10.375.10">
    <property type="entry name" value="Lipoxygenase-1, Domain 2"/>
    <property type="match status" value="1"/>
</dbReference>
<keyword evidence="5 14" id="KW-0925">Oxylipin biosynthesis</keyword>
<evidence type="ECO:0000256" key="8">
    <source>
        <dbReference type="ARBA" id="ARBA00023002"/>
    </source>
</evidence>
<evidence type="ECO:0000256" key="6">
    <source>
        <dbReference type="ARBA" id="ARBA00022832"/>
    </source>
</evidence>
<accession>A0A9D4ZJN8</accession>
<evidence type="ECO:0000259" key="17">
    <source>
        <dbReference type="PROSITE" id="PS51393"/>
    </source>
</evidence>
<proteinExistence type="inferred from homology"/>
<evidence type="ECO:0000313" key="19">
    <source>
        <dbReference type="Proteomes" id="UP000886520"/>
    </source>
</evidence>
<feature type="domain" description="Lipoxygenase" evidence="17">
    <location>
        <begin position="140"/>
        <end position="822"/>
    </location>
</feature>
<dbReference type="PRINTS" id="PR00468">
    <property type="entry name" value="PLTLPOXGNASE"/>
</dbReference>
<evidence type="ECO:0000256" key="12">
    <source>
        <dbReference type="PROSITE-ProRule" id="PRU00152"/>
    </source>
</evidence>
<dbReference type="SUPFAM" id="SSF48484">
    <property type="entry name" value="Lipoxigenase"/>
    <property type="match status" value="1"/>
</dbReference>
<comment type="cofactor">
    <cofactor evidence="1 13">
        <name>Fe cation</name>
        <dbReference type="ChEBI" id="CHEBI:24875"/>
    </cofactor>
</comment>
<comment type="pathway">
    <text evidence="14">Lipid metabolism; oxylipin biosynthesis.</text>
</comment>
<keyword evidence="4 13" id="KW-0479">Metal-binding</keyword>
<dbReference type="SUPFAM" id="SSF49723">
    <property type="entry name" value="Lipase/lipooxygenase domain (PLAT/LH2 domain)"/>
    <property type="match status" value="1"/>
</dbReference>
<comment type="caution">
    <text evidence="12">Lacks conserved residue(s) required for the propagation of feature annotation.</text>
</comment>
<evidence type="ECO:0000313" key="18">
    <source>
        <dbReference type="EMBL" id="KAI5075385.1"/>
    </source>
</evidence>
<dbReference type="InterPro" id="IPR001246">
    <property type="entry name" value="LipOase_plant"/>
</dbReference>
<evidence type="ECO:0000256" key="15">
    <source>
        <dbReference type="SAM" id="Coils"/>
    </source>
</evidence>
<organism evidence="18 19">
    <name type="scientific">Adiantum capillus-veneris</name>
    <name type="common">Maidenhair fern</name>
    <dbReference type="NCBI Taxonomy" id="13818"/>
    <lineage>
        <taxon>Eukaryota</taxon>
        <taxon>Viridiplantae</taxon>
        <taxon>Streptophyta</taxon>
        <taxon>Embryophyta</taxon>
        <taxon>Tracheophyta</taxon>
        <taxon>Polypodiopsida</taxon>
        <taxon>Polypodiidae</taxon>
        <taxon>Polypodiales</taxon>
        <taxon>Pteridineae</taxon>
        <taxon>Pteridaceae</taxon>
        <taxon>Vittarioideae</taxon>
        <taxon>Adiantum</taxon>
    </lineage>
</organism>
<evidence type="ECO:0000256" key="13">
    <source>
        <dbReference type="RuleBase" id="RU003974"/>
    </source>
</evidence>
<evidence type="ECO:0000256" key="4">
    <source>
        <dbReference type="ARBA" id="ARBA00022723"/>
    </source>
</evidence>
<dbReference type="PROSITE" id="PS00711">
    <property type="entry name" value="LIPOXYGENASE_1"/>
    <property type="match status" value="1"/>
</dbReference>
<dbReference type="GO" id="GO:0034440">
    <property type="term" value="P:lipid oxidation"/>
    <property type="evidence" value="ECO:0007669"/>
    <property type="project" value="InterPro"/>
</dbReference>
<dbReference type="GO" id="GO:0016702">
    <property type="term" value="F:oxidoreductase activity, acting on single donors with incorporation of molecular oxygen, incorporation of two atoms of oxygen"/>
    <property type="evidence" value="ECO:0007669"/>
    <property type="project" value="InterPro"/>
</dbReference>
<dbReference type="Pfam" id="PF01477">
    <property type="entry name" value="PLAT"/>
    <property type="match status" value="1"/>
</dbReference>
<evidence type="ECO:0000256" key="7">
    <source>
        <dbReference type="ARBA" id="ARBA00022964"/>
    </source>
</evidence>
<keyword evidence="7 13" id="KW-0223">Dioxygenase</keyword>
<evidence type="ECO:0000256" key="10">
    <source>
        <dbReference type="ARBA" id="ARBA00023098"/>
    </source>
</evidence>
<dbReference type="InterPro" id="IPR020833">
    <property type="entry name" value="LipOase_Fe_BS"/>
</dbReference>
<dbReference type="EC" id="1.13.11.-" evidence="14"/>
<protein>
    <recommendedName>
        <fullName evidence="14">Lipoxygenase</fullName>
        <ecNumber evidence="14">1.13.11.-</ecNumber>
    </recommendedName>
</protein>